<evidence type="ECO:0000313" key="5">
    <source>
        <dbReference type="Proteomes" id="UP000180166"/>
    </source>
</evidence>
<feature type="region of interest" description="Disordered" evidence="1">
    <location>
        <begin position="62"/>
        <end position="96"/>
    </location>
</feature>
<evidence type="ECO:0000256" key="1">
    <source>
        <dbReference type="SAM" id="MobiDB-lite"/>
    </source>
</evidence>
<keyword evidence="4" id="KW-1185">Reference proteome</keyword>
<sequence>MQLPPIPPWMKPADIDERREADEKTAARMGITVERLHAIDRQMAEDMRVRDAVDYSERVVDDNPKFTKGFGPVTPENTIAPGELRAHYERSEKSEG</sequence>
<dbReference type="RefSeq" id="WP_143161188.1">
    <property type="nucleotide sequence ID" value="NZ_AP017900.1"/>
</dbReference>
<dbReference type="EMBL" id="CP017839">
    <property type="protein sequence ID" value="APB01541.1"/>
    <property type="molecule type" value="Genomic_DNA"/>
</dbReference>
<name>A0A0B8NHL5_9NOCA</name>
<reference evidence="4" key="1">
    <citation type="submission" date="2015-07" db="EMBL/GenBank/DDBJ databases">
        <title>Nocardia seriolae U-1 whole genome shotgun sequence.</title>
        <authorList>
            <person name="Imajoh M."/>
            <person name="Fukumoto Y."/>
            <person name="Sukeda M."/>
            <person name="Yamane J."/>
            <person name="Yamasaki K."/>
            <person name="Shimizu M."/>
            <person name="Ohnishi K."/>
            <person name="Oshima S."/>
        </authorList>
    </citation>
    <scope>NUCLEOTIDE SEQUENCE [LARGE SCALE GENOMIC DNA]</scope>
    <source>
        <strain evidence="4">U-1</strain>
    </source>
</reference>
<evidence type="ECO:0000313" key="3">
    <source>
        <dbReference type="EMBL" id="GAP31241.1"/>
    </source>
</evidence>
<protein>
    <submittedName>
        <fullName evidence="3">Uncharacterized protein</fullName>
    </submittedName>
</protein>
<reference evidence="2 5" key="3">
    <citation type="submission" date="2016-10" db="EMBL/GenBank/DDBJ databases">
        <title>Genome sequence of Nocardia seriolae strain EM150506, isolated from Anguila japonica.</title>
        <authorList>
            <person name="Han H.-J."/>
        </authorList>
    </citation>
    <scope>NUCLEOTIDE SEQUENCE [LARGE SCALE GENOMIC DNA]</scope>
    <source>
        <strain evidence="2 5">EM150506</strain>
    </source>
</reference>
<accession>A0A0B8NHL5</accession>
<dbReference type="Proteomes" id="UP000037179">
    <property type="component" value="Unassembled WGS sequence"/>
</dbReference>
<proteinExistence type="predicted"/>
<dbReference type="EMBL" id="BBYQ01000108">
    <property type="protein sequence ID" value="GAP31241.1"/>
    <property type="molecule type" value="Genomic_DNA"/>
</dbReference>
<evidence type="ECO:0000313" key="4">
    <source>
        <dbReference type="Proteomes" id="UP000037179"/>
    </source>
</evidence>
<dbReference type="GeneID" id="93372539"/>
<dbReference type="Proteomes" id="UP000180166">
    <property type="component" value="Chromosome"/>
</dbReference>
<dbReference type="OrthoDB" id="4562153at2"/>
<gene>
    <name evidence="2" type="ORF">NS506_07521</name>
    <name evidence="3" type="ORF">NSK11_contig00108-0004</name>
</gene>
<dbReference type="KEGG" id="nsr:NS506_07521"/>
<feature type="compositionally biased region" description="Basic and acidic residues" evidence="1">
    <location>
        <begin position="84"/>
        <end position="96"/>
    </location>
</feature>
<evidence type="ECO:0000313" key="2">
    <source>
        <dbReference type="EMBL" id="APB01541.1"/>
    </source>
</evidence>
<dbReference type="AlphaFoldDB" id="A0A0B8NHL5"/>
<reference evidence="3 4" key="2">
    <citation type="journal article" date="2016" name="Genome Announc.">
        <title>Draft Genome Sequence of Erythromycin- and Oxytetracycline-Sensitive Nocardia seriolae Strain U-1 (NBRC 110359).</title>
        <authorList>
            <person name="Imajoh M."/>
            <person name="Sukeda M."/>
            <person name="Shimizu M."/>
            <person name="Yamane J."/>
            <person name="Ohnishi K."/>
            <person name="Oshima S."/>
        </authorList>
    </citation>
    <scope>NUCLEOTIDE SEQUENCE [LARGE SCALE GENOMIC DNA]</scope>
    <source>
        <strain evidence="3 4">U-1</strain>
    </source>
</reference>
<organism evidence="3 4">
    <name type="scientific">Nocardia seriolae</name>
    <dbReference type="NCBI Taxonomy" id="37332"/>
    <lineage>
        <taxon>Bacteria</taxon>
        <taxon>Bacillati</taxon>
        <taxon>Actinomycetota</taxon>
        <taxon>Actinomycetes</taxon>
        <taxon>Mycobacteriales</taxon>
        <taxon>Nocardiaceae</taxon>
        <taxon>Nocardia</taxon>
    </lineage>
</organism>